<feature type="compositionally biased region" description="Polar residues" evidence="1">
    <location>
        <begin position="192"/>
        <end position="207"/>
    </location>
</feature>
<evidence type="ECO:0000256" key="1">
    <source>
        <dbReference type="SAM" id="MobiDB-lite"/>
    </source>
</evidence>
<dbReference type="Proteomes" id="UP000234331">
    <property type="component" value="Unassembled WGS sequence"/>
</dbReference>
<keyword evidence="3" id="KW-1185">Reference proteome</keyword>
<feature type="compositionally biased region" description="Basic and acidic residues" evidence="1">
    <location>
        <begin position="579"/>
        <end position="588"/>
    </location>
</feature>
<evidence type="ECO:0000313" key="2">
    <source>
        <dbReference type="EMBL" id="SNQ49410.1"/>
    </source>
</evidence>
<sequence>MRRVCLASSANAAASPNGASRSAPTERRTSSSASRADRWASSIAAAAATGSRSRKAAARSSSTEIAVRWCPSPSWMSRATRLRSAAADSSATRSDDARSLSFVSCARARARRSSAATAAVAIVSTNPRMNISRSETCSGDRCQCGSVTWNAAMTAAAQQVPTPMLTARPNAKYAVNGSSRNSTRAKPAPSPDATSVNNAARPTSSPAATRRDAPHGNRRRSAWSSTAAAASPPTKGTTRVSPRSARRAYPPATSTPAYRTGATHGTGGDTASGYDGDAAHRNMRNGTVPNGTVVTSGAAGPRSAGTVGTVPGFLRSWHGLPSALWRCQWSGGRVVHRRTRPDRSVHRRDPRHQSRHRHFAGAGGSAAAGAAPQPADHGQTASRDRGAPAGSGHLALTGGPPGRGRGGVRRHRVRGQSARARAVRWGRLRPQRRHLPARRRHRPRHGEPRRTAGKRRRLRCRQRTVRDRHAARGRPSAHTGVALSAGPPAVRGRGAPAGHCADQRVAHARRARRRLARGLLLAVRPRRAPDAGATRPLTGRAYWRHCVVLTETRPRGPSAAARGDAPGPAVENATPARNARSETADAYRRTPFPPSAVMRHMFTH</sequence>
<feature type="region of interest" description="Disordered" evidence="1">
    <location>
        <begin position="554"/>
        <end position="592"/>
    </location>
</feature>
<accession>A0A2I2KUS7</accession>
<feature type="compositionally biased region" description="Low complexity" evidence="1">
    <location>
        <begin position="222"/>
        <end position="231"/>
    </location>
</feature>
<protein>
    <submittedName>
        <fullName evidence="2">Uncharacterized protein</fullName>
    </submittedName>
</protein>
<reference evidence="2 3" key="1">
    <citation type="submission" date="2017-06" db="EMBL/GenBank/DDBJ databases">
        <authorList>
            <person name="Kim H.J."/>
            <person name="Triplett B.A."/>
        </authorList>
    </citation>
    <scope>NUCLEOTIDE SEQUENCE [LARGE SCALE GENOMIC DNA]</scope>
    <source>
        <strain evidence="2">FRACA_ARgP5</strain>
    </source>
</reference>
<feature type="region of interest" description="Disordered" evidence="1">
    <location>
        <begin position="1"/>
        <end position="39"/>
    </location>
</feature>
<feature type="compositionally biased region" description="Basic residues" evidence="1">
    <location>
        <begin position="336"/>
        <end position="359"/>
    </location>
</feature>
<feature type="compositionally biased region" description="Basic residues" evidence="1">
    <location>
        <begin position="421"/>
        <end position="444"/>
    </location>
</feature>
<name>A0A2I2KUS7_9ACTN</name>
<feature type="region of interest" description="Disordered" evidence="1">
    <location>
        <begin position="174"/>
        <end position="271"/>
    </location>
</feature>
<evidence type="ECO:0000313" key="3">
    <source>
        <dbReference type="Proteomes" id="UP000234331"/>
    </source>
</evidence>
<feature type="compositionally biased region" description="Low complexity" evidence="1">
    <location>
        <begin position="30"/>
        <end position="39"/>
    </location>
</feature>
<feature type="compositionally biased region" description="Basic residues" evidence="1">
    <location>
        <begin position="451"/>
        <end position="463"/>
    </location>
</feature>
<feature type="region of interest" description="Disordered" evidence="1">
    <location>
        <begin position="336"/>
        <end position="497"/>
    </location>
</feature>
<gene>
    <name evidence="2" type="ORF">FRACA_330013</name>
</gene>
<feature type="compositionally biased region" description="Low complexity" evidence="1">
    <location>
        <begin position="7"/>
        <end position="23"/>
    </location>
</feature>
<dbReference type="EMBL" id="FZMO01000257">
    <property type="protein sequence ID" value="SNQ49410.1"/>
    <property type="molecule type" value="Genomic_DNA"/>
</dbReference>
<organism evidence="2 3">
    <name type="scientific">Frankia canadensis</name>
    <dbReference type="NCBI Taxonomy" id="1836972"/>
    <lineage>
        <taxon>Bacteria</taxon>
        <taxon>Bacillati</taxon>
        <taxon>Actinomycetota</taxon>
        <taxon>Actinomycetes</taxon>
        <taxon>Frankiales</taxon>
        <taxon>Frankiaceae</taxon>
        <taxon>Frankia</taxon>
    </lineage>
</organism>
<dbReference type="AlphaFoldDB" id="A0A2I2KUS7"/>
<proteinExistence type="predicted"/>